<dbReference type="Gene3D" id="3.40.190.10">
    <property type="entry name" value="Periplasmic binding protein-like II"/>
    <property type="match status" value="2"/>
</dbReference>
<proteinExistence type="inferred from homology"/>
<dbReference type="Proteomes" id="UP000298545">
    <property type="component" value="Plasmid pTiCFBP5473"/>
</dbReference>
<dbReference type="PANTHER" id="PTHR30061">
    <property type="entry name" value="MALTOSE-BINDING PERIPLASMIC PROTEIN"/>
    <property type="match status" value="1"/>
</dbReference>
<dbReference type="STRING" id="1367849.GCA_000518585_04124"/>
<geneLocation type="plasmid" evidence="6">
    <name>pTiCFBP5473</name>
</geneLocation>
<evidence type="ECO:0000313" key="6">
    <source>
        <dbReference type="EMBL" id="QCJ01128.1"/>
    </source>
</evidence>
<dbReference type="PANTHER" id="PTHR30061:SF50">
    <property type="entry name" value="MALTOSE_MALTODEXTRIN-BINDING PERIPLASMIC PROTEIN"/>
    <property type="match status" value="1"/>
</dbReference>
<dbReference type="GO" id="GO:0042956">
    <property type="term" value="P:maltodextrin transmembrane transport"/>
    <property type="evidence" value="ECO:0007669"/>
    <property type="project" value="TreeGrafter"/>
</dbReference>
<keyword evidence="6" id="KW-0614">Plasmid</keyword>
<dbReference type="GO" id="GO:0055052">
    <property type="term" value="C:ATP-binding cassette (ABC) transporter complex, substrate-binding subunit-containing"/>
    <property type="evidence" value="ECO:0007669"/>
    <property type="project" value="TreeGrafter"/>
</dbReference>
<geneLocation type="plasmid" evidence="8">
    <name>pticfbp5473</name>
</geneLocation>
<organism evidence="6 8">
    <name type="scientific">Agrobacterium larrymoorei</name>
    <dbReference type="NCBI Taxonomy" id="160699"/>
    <lineage>
        <taxon>Bacteria</taxon>
        <taxon>Pseudomonadati</taxon>
        <taxon>Pseudomonadota</taxon>
        <taxon>Alphaproteobacteria</taxon>
        <taxon>Hyphomicrobiales</taxon>
        <taxon>Rhizobiaceae</taxon>
        <taxon>Rhizobium/Agrobacterium group</taxon>
        <taxon>Agrobacterium</taxon>
    </lineage>
</organism>
<feature type="signal peptide" evidence="5">
    <location>
        <begin position="1"/>
        <end position="25"/>
    </location>
</feature>
<dbReference type="EMBL" id="CP072169">
    <property type="protein sequence ID" value="QYA10141.1"/>
    <property type="molecule type" value="Genomic_DNA"/>
</dbReference>
<feature type="chain" id="PRO_5044606508" evidence="5">
    <location>
        <begin position="26"/>
        <end position="406"/>
    </location>
</feature>
<evidence type="ECO:0000256" key="4">
    <source>
        <dbReference type="ARBA" id="ARBA00022764"/>
    </source>
</evidence>
<keyword evidence="2" id="KW-0813">Transport</keyword>
<dbReference type="Proteomes" id="UP000826513">
    <property type="component" value="Plasmid pTiAF3.44"/>
</dbReference>
<reference evidence="7 9" key="2">
    <citation type="submission" date="2021-03" db="EMBL/GenBank/DDBJ databases">
        <title>Rapid diversification of plasmids in a genus of pathogenic and nitrogen fixing bacteria.</title>
        <authorList>
            <person name="Weisberg A.J."/>
            <person name="Miller M."/>
            <person name="Ream W."/>
            <person name="Grunwald N.J."/>
            <person name="Chang J.H."/>
        </authorList>
    </citation>
    <scope>NUCLEOTIDE SEQUENCE [LARGE SCALE GENOMIC DNA]</scope>
    <source>
        <strain evidence="7 9">AF3.44</strain>
        <plasmid evidence="7 9">pTiAF3.44</plasmid>
    </source>
</reference>
<evidence type="ECO:0000256" key="2">
    <source>
        <dbReference type="ARBA" id="ARBA00022448"/>
    </source>
</evidence>
<evidence type="ECO:0000256" key="1">
    <source>
        <dbReference type="ARBA" id="ARBA00008520"/>
    </source>
</evidence>
<dbReference type="InterPro" id="IPR006059">
    <property type="entry name" value="SBP"/>
</dbReference>
<keyword evidence="3 5" id="KW-0732">Signal</keyword>
<keyword evidence="4" id="KW-0574">Periplasm</keyword>
<dbReference type="OrthoDB" id="9805950at2"/>
<accession>A0A4D7E0V3</accession>
<dbReference type="Pfam" id="PF01547">
    <property type="entry name" value="SBP_bac_1"/>
    <property type="match status" value="1"/>
</dbReference>
<keyword evidence="9" id="KW-1185">Reference proteome</keyword>
<dbReference type="GO" id="GO:0015768">
    <property type="term" value="P:maltose transport"/>
    <property type="evidence" value="ECO:0007669"/>
    <property type="project" value="TreeGrafter"/>
</dbReference>
<dbReference type="GO" id="GO:1901982">
    <property type="term" value="F:maltose binding"/>
    <property type="evidence" value="ECO:0007669"/>
    <property type="project" value="TreeGrafter"/>
</dbReference>
<geneLocation type="plasmid" evidence="7 9">
    <name>pTiAF3.44</name>
</geneLocation>
<gene>
    <name evidence="6" type="ORF">CFBP5473_24630</name>
    <name evidence="7" type="ORF">J5285_23280</name>
</gene>
<name>A0A4D7E0V3_9HYPH</name>
<dbReference type="KEGG" id="alf:CFBP5473_24630"/>
<evidence type="ECO:0000313" key="7">
    <source>
        <dbReference type="EMBL" id="QYA10141.1"/>
    </source>
</evidence>
<dbReference type="AlphaFoldDB" id="A0A4D7E0V3"/>
<evidence type="ECO:0000256" key="3">
    <source>
        <dbReference type="ARBA" id="ARBA00022729"/>
    </source>
</evidence>
<reference evidence="6 8" key="1">
    <citation type="submission" date="2019-04" db="EMBL/GenBank/DDBJ databases">
        <title>Complete genome sequence of Agrobacterium larrymoorei CFBP5473.</title>
        <authorList>
            <person name="Haryono M."/>
            <person name="Chou L."/>
            <person name="Lin Y.-C."/>
            <person name="Lai E.-M."/>
            <person name="Kuo C.-H."/>
        </authorList>
    </citation>
    <scope>NUCLEOTIDE SEQUENCE [LARGE SCALE GENOMIC DNA]</scope>
    <source>
        <strain evidence="6 8">CFBP5473</strain>
        <plasmid evidence="6">pTiCFBP5473</plasmid>
        <plasmid evidence="8">pticfbp5473</plasmid>
    </source>
</reference>
<dbReference type="CDD" id="cd14748">
    <property type="entry name" value="PBP2_UgpB"/>
    <property type="match status" value="1"/>
</dbReference>
<dbReference type="EMBL" id="CP039694">
    <property type="protein sequence ID" value="QCJ01128.1"/>
    <property type="molecule type" value="Genomic_DNA"/>
</dbReference>
<evidence type="ECO:0000256" key="5">
    <source>
        <dbReference type="SAM" id="SignalP"/>
    </source>
</evidence>
<comment type="similarity">
    <text evidence="1">Belongs to the bacterial solute-binding protein 1 family.</text>
</comment>
<sequence length="406" mass="44608">MFSRKLTLLAAATAGLLVGTTLASAGEVTWWTPNFNEARARELVKTFEAAHPDIKVKLEITAADGLAQRILTTMQSGAAPDLIDVQHGWVNGYARNELVTKLDDVIEDRDDYVPGALAYGTYDNALWAIPYRIESHAVIYNKDHFREAGLDPEKSLETWPQLVEAAKKLTREGRSGFAITGGGEVGNTIFRSLPFIWMNGGSIISEDQTKATVNEPKAVEAVKFYTDMYTELKASPASTLENDGTANRRLFIAGTVSMYQSGQFDVVSIRKENPKIDVGVMPIPHPEGAQTASILGGWSLVIPKQARNPEDGKVLLKFLAKAENQAILTDTFPARTSGMSAERFKNPDLNAFKEMLPHGRALPANKNWVQITQAYFDGIQRILLGDEDVQTSMDHAAEDIQALLDQ</sequence>
<evidence type="ECO:0000313" key="9">
    <source>
        <dbReference type="Proteomes" id="UP000826513"/>
    </source>
</evidence>
<evidence type="ECO:0000313" key="8">
    <source>
        <dbReference type="Proteomes" id="UP000298545"/>
    </source>
</evidence>
<dbReference type="RefSeq" id="WP_027676668.1">
    <property type="nucleotide sequence ID" value="NZ_CP039694.1"/>
</dbReference>
<dbReference type="SUPFAM" id="SSF53850">
    <property type="entry name" value="Periplasmic binding protein-like II"/>
    <property type="match status" value="1"/>
</dbReference>
<protein>
    <submittedName>
        <fullName evidence="6">ABC transporter substrate-binding protein</fullName>
    </submittedName>
</protein>